<evidence type="ECO:0000313" key="1">
    <source>
        <dbReference type="EMBL" id="SOY63232.1"/>
    </source>
</evidence>
<organism evidence="1 2">
    <name type="scientific">Cupriavidus taiwanensis</name>
    <dbReference type="NCBI Taxonomy" id="164546"/>
    <lineage>
        <taxon>Bacteria</taxon>
        <taxon>Pseudomonadati</taxon>
        <taxon>Pseudomonadota</taxon>
        <taxon>Betaproteobacteria</taxon>
        <taxon>Burkholderiales</taxon>
        <taxon>Burkholderiaceae</taxon>
        <taxon>Cupriavidus</taxon>
    </lineage>
</organism>
<evidence type="ECO:0000313" key="2">
    <source>
        <dbReference type="Proteomes" id="UP000256780"/>
    </source>
</evidence>
<proteinExistence type="predicted"/>
<dbReference type="Proteomes" id="UP000256780">
    <property type="component" value="Chromosome CBM2587_b"/>
</dbReference>
<reference evidence="1 2" key="1">
    <citation type="submission" date="2018-01" db="EMBL/GenBank/DDBJ databases">
        <authorList>
            <person name="Clerissi C."/>
        </authorList>
    </citation>
    <scope>NUCLEOTIDE SEQUENCE [LARGE SCALE GENOMIC DNA]</scope>
    <source>
        <strain evidence="1">Cupriavidus sp. LMG 19464</strain>
    </source>
</reference>
<gene>
    <name evidence="1" type="ORF">CBM2587_B60244</name>
</gene>
<accession>A0A975XAE0</accession>
<dbReference type="AlphaFoldDB" id="A0A975XAE0"/>
<sequence>MQSIGDVRAGVQRLRHGALGCASHKHMQNHSFYDA</sequence>
<name>A0A975XAE0_9BURK</name>
<dbReference type="EMBL" id="OFSQ01000035">
    <property type="protein sequence ID" value="SOY63232.1"/>
    <property type="molecule type" value="Genomic_DNA"/>
</dbReference>
<comment type="caution">
    <text evidence="1">The sequence shown here is derived from an EMBL/GenBank/DDBJ whole genome shotgun (WGS) entry which is preliminary data.</text>
</comment>
<protein>
    <submittedName>
        <fullName evidence="1">Uncharacterized protein</fullName>
    </submittedName>
</protein>